<feature type="transmembrane region" description="Helical" evidence="7">
    <location>
        <begin position="508"/>
        <end position="529"/>
    </location>
</feature>
<dbReference type="Proteomes" id="UP000029082">
    <property type="component" value="Unassembled WGS sequence"/>
</dbReference>
<feature type="transmembrane region" description="Helical" evidence="7">
    <location>
        <begin position="410"/>
        <end position="437"/>
    </location>
</feature>
<name>A0A087C0H0_9BIFI</name>
<evidence type="ECO:0000313" key="10">
    <source>
        <dbReference type="Proteomes" id="UP000029082"/>
    </source>
</evidence>
<keyword evidence="3 7" id="KW-0812">Transmembrane</keyword>
<feature type="transmembrane region" description="Helical" evidence="7">
    <location>
        <begin position="473"/>
        <end position="496"/>
    </location>
</feature>
<evidence type="ECO:0000259" key="8">
    <source>
        <dbReference type="Pfam" id="PF03772"/>
    </source>
</evidence>
<proteinExistence type="predicted"/>
<dbReference type="Pfam" id="PF03772">
    <property type="entry name" value="Competence"/>
    <property type="match status" value="1"/>
</dbReference>
<dbReference type="GO" id="GO:0005886">
    <property type="term" value="C:plasma membrane"/>
    <property type="evidence" value="ECO:0007669"/>
    <property type="project" value="UniProtKB-SubCell"/>
</dbReference>
<keyword evidence="10" id="KW-1185">Reference proteome</keyword>
<reference evidence="9 10" key="1">
    <citation type="submission" date="2014-03" db="EMBL/GenBank/DDBJ databases">
        <title>Genomics of Bifidobacteria.</title>
        <authorList>
            <person name="Ventura M."/>
            <person name="Milani C."/>
            <person name="Lugli G.A."/>
        </authorList>
    </citation>
    <scope>NUCLEOTIDE SEQUENCE [LARGE SCALE GENOMIC DNA]</scope>
    <source>
        <strain evidence="9 10">DSM 21395</strain>
    </source>
</reference>
<dbReference type="InterPro" id="IPR004477">
    <property type="entry name" value="ComEC_N"/>
</dbReference>
<organism evidence="9 10">
    <name type="scientific">Bifidobacterium mongoliense DSM 21395</name>
    <dbReference type="NCBI Taxonomy" id="1437603"/>
    <lineage>
        <taxon>Bacteria</taxon>
        <taxon>Bacillati</taxon>
        <taxon>Actinomycetota</taxon>
        <taxon>Actinomycetes</taxon>
        <taxon>Bifidobacteriales</taxon>
        <taxon>Bifidobacteriaceae</taxon>
        <taxon>Bifidobacterium</taxon>
    </lineage>
</organism>
<feature type="transmembrane region" description="Helical" evidence="7">
    <location>
        <begin position="379"/>
        <end position="398"/>
    </location>
</feature>
<feature type="transmembrane region" description="Helical" evidence="7">
    <location>
        <begin position="32"/>
        <end position="53"/>
    </location>
</feature>
<feature type="transmembrane region" description="Helical" evidence="7">
    <location>
        <begin position="443"/>
        <end position="461"/>
    </location>
</feature>
<feature type="domain" description="ComEC/Rec2-related protein" evidence="8">
    <location>
        <begin position="339"/>
        <end position="593"/>
    </location>
</feature>
<dbReference type="GeneID" id="93094218"/>
<evidence type="ECO:0000256" key="4">
    <source>
        <dbReference type="ARBA" id="ARBA00022989"/>
    </source>
</evidence>
<evidence type="ECO:0000256" key="1">
    <source>
        <dbReference type="ARBA" id="ARBA00004651"/>
    </source>
</evidence>
<evidence type="ECO:0000256" key="3">
    <source>
        <dbReference type="ARBA" id="ARBA00022692"/>
    </source>
</evidence>
<evidence type="ECO:0000313" key="9">
    <source>
        <dbReference type="EMBL" id="KFI76770.1"/>
    </source>
</evidence>
<dbReference type="STRING" id="1437603.GCA_000771525_01095"/>
<dbReference type="eggNOG" id="COG0658">
    <property type="taxonomic scope" value="Bacteria"/>
</dbReference>
<dbReference type="AlphaFoldDB" id="A0A087C0H0"/>
<evidence type="ECO:0000256" key="5">
    <source>
        <dbReference type="ARBA" id="ARBA00023136"/>
    </source>
</evidence>
<feature type="region of interest" description="Disordered" evidence="6">
    <location>
        <begin position="1"/>
        <end position="22"/>
    </location>
</feature>
<dbReference type="OrthoDB" id="7177610at2"/>
<sequence length="629" mass="66695">MTGPPVESPATSAGRQPVWSAEGSGWRDRRMVPVAIVVWVSCLSTHALFEAVMDHYARPGPSHDAEVRPPWVPIAPVVTSATGVLGVLGVLGALGVVSFMGVSSARRRLRGAANADGVRHPSRSVRHPRPRSWRPLWCGTVMTALGVLGTAALIGGLATLGADVVRWHDPAAAAARQGAVTVVVTVRVRSPAVASMRRTSDCQAEVVVRAMDVRGVVRSSGATALLFATGSDCGVLRRGSGIEARGTLERARFGRQPLWFTVIGGGIGLREGPTWLDSANNRMHDAFFAVTGRLSDQGRVLVPGLTMGLLGQDHVGDGTGGDASRGEAPPVDATYARLLEERFRRSGIMHLMAVSGGHFSVLGVLVRRTGSTLHLPRNVVAPLQIIAYLLLAGAMYPSDSLLRAVVMGALVSWAWLMGRPAQAVSALSWTVVAVLILDPGMSRSLGFALSCSAVLGIALYARPMARMLGARMPGALAEVLSMTVCAQAFTLPIQLLMEPEIPLLSVPANLLVAPFVDIATLAGLLGMVLAPCAPALAYPPIWVSSVMTAVMERCAVWLSDGSMATMPWAEGVRGALAMAVIEIAVVIVLVLWRRRLRRRDAAGHGRWAPHGWQALRRWLGETRSMLDGT</sequence>
<comment type="subcellular location">
    <subcellularLocation>
        <location evidence="1">Cell membrane</location>
        <topology evidence="1">Multi-pass membrane protein</topology>
    </subcellularLocation>
</comment>
<dbReference type="RefSeq" id="WP_081882902.1">
    <property type="nucleotide sequence ID" value="NZ_JDUO01000003.1"/>
</dbReference>
<keyword evidence="4 7" id="KW-1133">Transmembrane helix</keyword>
<dbReference type="EMBL" id="JGZE01000011">
    <property type="protein sequence ID" value="KFI76770.1"/>
    <property type="molecule type" value="Genomic_DNA"/>
</dbReference>
<dbReference type="NCBIfam" id="TIGR00360">
    <property type="entry name" value="ComEC_N-term"/>
    <property type="match status" value="1"/>
</dbReference>
<gene>
    <name evidence="9" type="ORF">BMON_0673</name>
</gene>
<accession>A0A087C0H0</accession>
<protein>
    <submittedName>
        <fullName evidence="9">Competence protein</fullName>
    </submittedName>
</protein>
<feature type="transmembrane region" description="Helical" evidence="7">
    <location>
        <begin position="73"/>
        <end position="100"/>
    </location>
</feature>
<dbReference type="InterPro" id="IPR052159">
    <property type="entry name" value="Competence_DNA_uptake"/>
</dbReference>
<feature type="transmembrane region" description="Helical" evidence="7">
    <location>
        <begin position="347"/>
        <end position="367"/>
    </location>
</feature>
<evidence type="ECO:0000256" key="2">
    <source>
        <dbReference type="ARBA" id="ARBA00022475"/>
    </source>
</evidence>
<dbReference type="PANTHER" id="PTHR30619">
    <property type="entry name" value="DNA INTERNALIZATION/COMPETENCE PROTEIN COMEC/REC2"/>
    <property type="match status" value="1"/>
</dbReference>
<feature type="transmembrane region" description="Helical" evidence="7">
    <location>
        <begin position="571"/>
        <end position="592"/>
    </location>
</feature>
<dbReference type="PANTHER" id="PTHR30619:SF7">
    <property type="entry name" value="BETA-LACTAMASE DOMAIN PROTEIN"/>
    <property type="match status" value="1"/>
</dbReference>
<feature type="transmembrane region" description="Helical" evidence="7">
    <location>
        <begin position="136"/>
        <end position="158"/>
    </location>
</feature>
<keyword evidence="2" id="KW-1003">Cell membrane</keyword>
<evidence type="ECO:0000256" key="7">
    <source>
        <dbReference type="SAM" id="Phobius"/>
    </source>
</evidence>
<evidence type="ECO:0000256" key="6">
    <source>
        <dbReference type="SAM" id="MobiDB-lite"/>
    </source>
</evidence>
<comment type="caution">
    <text evidence="9">The sequence shown here is derived from an EMBL/GenBank/DDBJ whole genome shotgun (WGS) entry which is preliminary data.</text>
</comment>
<keyword evidence="5 7" id="KW-0472">Membrane</keyword>